<dbReference type="InterPro" id="IPR022346">
    <property type="entry name" value="T2SS_GspH"/>
</dbReference>
<keyword evidence="3" id="KW-1003">Cell membrane</keyword>
<dbReference type="InterPro" id="IPR045584">
    <property type="entry name" value="Pilin-like"/>
</dbReference>
<evidence type="ECO:0000256" key="12">
    <source>
        <dbReference type="SAM" id="Phobius"/>
    </source>
</evidence>
<keyword evidence="4" id="KW-0488">Methylation</keyword>
<evidence type="ECO:0000256" key="9">
    <source>
        <dbReference type="ARBA" id="ARBA00025772"/>
    </source>
</evidence>
<evidence type="ECO:0000313" key="15">
    <source>
        <dbReference type="Proteomes" id="UP000298133"/>
    </source>
</evidence>
<evidence type="ECO:0000256" key="2">
    <source>
        <dbReference type="ARBA" id="ARBA00021549"/>
    </source>
</evidence>
<protein>
    <recommendedName>
        <fullName evidence="2">Type II secretion system protein H</fullName>
    </recommendedName>
    <alternativeName>
        <fullName evidence="10">General secretion pathway protein H</fullName>
    </alternativeName>
</protein>
<feature type="region of interest" description="Disordered" evidence="11">
    <location>
        <begin position="178"/>
        <end position="197"/>
    </location>
</feature>
<evidence type="ECO:0000256" key="1">
    <source>
        <dbReference type="ARBA" id="ARBA00004377"/>
    </source>
</evidence>
<comment type="similarity">
    <text evidence="9">Belongs to the GSP H family.</text>
</comment>
<keyword evidence="6 12" id="KW-0812">Transmembrane</keyword>
<evidence type="ECO:0000256" key="7">
    <source>
        <dbReference type="ARBA" id="ARBA00022989"/>
    </source>
</evidence>
<evidence type="ECO:0000256" key="3">
    <source>
        <dbReference type="ARBA" id="ARBA00022475"/>
    </source>
</evidence>
<dbReference type="GO" id="GO:0015628">
    <property type="term" value="P:protein secretion by the type II secretion system"/>
    <property type="evidence" value="ECO:0007669"/>
    <property type="project" value="InterPro"/>
</dbReference>
<accession>A0A4Y8UIB0</accession>
<proteinExistence type="inferred from homology"/>
<reference evidence="14 15" key="1">
    <citation type="submission" date="2019-03" db="EMBL/GenBank/DDBJ databases">
        <title>Draft genome of Gammaproteobacteria bacterium LSUCC0057, a member of the SAR92 clade.</title>
        <authorList>
            <person name="Lanclos V.C."/>
            <person name="Doiron C."/>
            <person name="Henson M.W."/>
            <person name="Thrash J.C."/>
        </authorList>
    </citation>
    <scope>NUCLEOTIDE SEQUENCE [LARGE SCALE GENOMIC DNA]</scope>
    <source>
        <strain evidence="14 15">LSUCC0057</strain>
    </source>
</reference>
<evidence type="ECO:0000256" key="8">
    <source>
        <dbReference type="ARBA" id="ARBA00023136"/>
    </source>
</evidence>
<dbReference type="EMBL" id="SPIA01000003">
    <property type="protein sequence ID" value="TFH67537.1"/>
    <property type="molecule type" value="Genomic_DNA"/>
</dbReference>
<gene>
    <name evidence="14" type="ORF">E3W66_08645</name>
</gene>
<feature type="domain" description="General secretion pathway GspH" evidence="13">
    <location>
        <begin position="57"/>
        <end position="172"/>
    </location>
</feature>
<evidence type="ECO:0000313" key="14">
    <source>
        <dbReference type="EMBL" id="TFH67537.1"/>
    </source>
</evidence>
<keyword evidence="15" id="KW-1185">Reference proteome</keyword>
<dbReference type="Pfam" id="PF12019">
    <property type="entry name" value="GspH"/>
    <property type="match status" value="1"/>
</dbReference>
<evidence type="ECO:0000256" key="10">
    <source>
        <dbReference type="ARBA" id="ARBA00030775"/>
    </source>
</evidence>
<evidence type="ECO:0000256" key="6">
    <source>
        <dbReference type="ARBA" id="ARBA00022692"/>
    </source>
</evidence>
<dbReference type="GO" id="GO:0015627">
    <property type="term" value="C:type II protein secretion system complex"/>
    <property type="evidence" value="ECO:0007669"/>
    <property type="project" value="InterPro"/>
</dbReference>
<dbReference type="Proteomes" id="UP000298133">
    <property type="component" value="Unassembled WGS sequence"/>
</dbReference>
<dbReference type="Gene3D" id="3.55.40.10">
    <property type="entry name" value="minor pseudopilin epsh domain"/>
    <property type="match status" value="1"/>
</dbReference>
<sequence>MVIVGLSNGWRYRTLCGWSLIELLLGLALMLLLITATLPALGQWLWRQQLYSEQLALLAVARQARQLSLGSPGDWTLCMVSDTATDRADCQSVGDVGDEWILFDDRNRDGHWSQPESLAQRLPIHHSRQQLFASGRSSLRFANRWRAIDSGSVLLCNAHLSFGVRVILFQSGSIRLSTDRDKDGREDRNGTHLHCGD</sequence>
<keyword evidence="8 12" id="KW-0472">Membrane</keyword>
<evidence type="ECO:0000256" key="4">
    <source>
        <dbReference type="ARBA" id="ARBA00022481"/>
    </source>
</evidence>
<dbReference type="AlphaFoldDB" id="A0A4Y8UIB0"/>
<organism evidence="14 15">
    <name type="scientific">Gammaproteobacteria bacterium LSUCC0057</name>
    <dbReference type="NCBI Taxonomy" id="2559237"/>
    <lineage>
        <taxon>Bacteria</taxon>
        <taxon>Pseudomonadati</taxon>
        <taxon>Pseudomonadota</taxon>
        <taxon>Gammaproteobacteria</taxon>
        <taxon>Cellvibrionales</taxon>
        <taxon>Porticoccaceae</taxon>
        <taxon>SAR92 clade</taxon>
    </lineage>
</organism>
<dbReference type="GO" id="GO:0005886">
    <property type="term" value="C:plasma membrane"/>
    <property type="evidence" value="ECO:0007669"/>
    <property type="project" value="UniProtKB-SubCell"/>
</dbReference>
<feature type="transmembrane region" description="Helical" evidence="12">
    <location>
        <begin position="20"/>
        <end position="41"/>
    </location>
</feature>
<comment type="subcellular location">
    <subcellularLocation>
        <location evidence="1">Cell inner membrane</location>
        <topology evidence="1">Single-pass membrane protein</topology>
    </subcellularLocation>
</comment>
<evidence type="ECO:0000256" key="11">
    <source>
        <dbReference type="SAM" id="MobiDB-lite"/>
    </source>
</evidence>
<keyword evidence="7 12" id="KW-1133">Transmembrane helix</keyword>
<name>A0A4Y8UIB0_9GAMM</name>
<dbReference type="SUPFAM" id="SSF54523">
    <property type="entry name" value="Pili subunits"/>
    <property type="match status" value="1"/>
</dbReference>
<evidence type="ECO:0000259" key="13">
    <source>
        <dbReference type="Pfam" id="PF12019"/>
    </source>
</evidence>
<keyword evidence="5" id="KW-0997">Cell inner membrane</keyword>
<evidence type="ECO:0000256" key="5">
    <source>
        <dbReference type="ARBA" id="ARBA00022519"/>
    </source>
</evidence>
<comment type="caution">
    <text evidence="14">The sequence shown here is derived from an EMBL/GenBank/DDBJ whole genome shotgun (WGS) entry which is preliminary data.</text>
</comment>